<evidence type="ECO:0000313" key="3">
    <source>
        <dbReference type="Proteomes" id="UP000077363"/>
    </source>
</evidence>
<feature type="chain" id="PRO_5008000430" description="Outer membrane protein beta-barrel domain-containing protein" evidence="1">
    <location>
        <begin position="20"/>
        <end position="178"/>
    </location>
</feature>
<dbReference type="KEGG" id="dpu:SU48_01900"/>
<evidence type="ECO:0008006" key="4">
    <source>
        <dbReference type="Google" id="ProtNLM"/>
    </source>
</evidence>
<keyword evidence="1" id="KW-0732">Signal</keyword>
<dbReference type="PATRIC" id="fig|1182568.3.peg.399"/>
<organism evidence="2 3">
    <name type="scientific">Deinococcus puniceus</name>
    <dbReference type="NCBI Taxonomy" id="1182568"/>
    <lineage>
        <taxon>Bacteria</taxon>
        <taxon>Thermotogati</taxon>
        <taxon>Deinococcota</taxon>
        <taxon>Deinococci</taxon>
        <taxon>Deinococcales</taxon>
        <taxon>Deinococcaceae</taxon>
        <taxon>Deinococcus</taxon>
    </lineage>
</organism>
<evidence type="ECO:0000256" key="1">
    <source>
        <dbReference type="SAM" id="SignalP"/>
    </source>
</evidence>
<sequence length="178" mass="18515">MKKTLFALLALATVSTAAADSLGLRTNYNRVFVENASGNFTFGVEYAYDIDSESVVRAGIDLDPDVFGSGVFGLGGDVAYLRNFDGVGDANYNVYYGASLGLEVATASSEGARITIFGLTPAGVVGTRYFLTPEFGLSAEVNVGPTFAFGLASVGSESASVSNSAFGAGVRFGINYRF</sequence>
<dbReference type="STRING" id="1182568.SU48_01900"/>
<dbReference type="RefSeq" id="WP_064013769.1">
    <property type="nucleotide sequence ID" value="NZ_CP011387.1"/>
</dbReference>
<reference evidence="2 3" key="1">
    <citation type="submission" date="2015-01" db="EMBL/GenBank/DDBJ databases">
        <title>Deinococcus puniceus/DY1/ whole genome sequencing.</title>
        <authorList>
            <person name="Kim M.K."/>
            <person name="Srinivasan S."/>
            <person name="Lee J.-J."/>
        </authorList>
    </citation>
    <scope>NUCLEOTIDE SEQUENCE [LARGE SCALE GENOMIC DNA]</scope>
    <source>
        <strain evidence="2 3">DY1</strain>
    </source>
</reference>
<accession>A0A172T705</accession>
<dbReference type="Proteomes" id="UP000077363">
    <property type="component" value="Chromosome"/>
</dbReference>
<dbReference type="OrthoDB" id="9833960at2"/>
<keyword evidence="3" id="KW-1185">Reference proteome</keyword>
<protein>
    <recommendedName>
        <fullName evidence="4">Outer membrane protein beta-barrel domain-containing protein</fullName>
    </recommendedName>
</protein>
<name>A0A172T705_9DEIO</name>
<gene>
    <name evidence="2" type="ORF">SU48_01900</name>
</gene>
<feature type="signal peptide" evidence="1">
    <location>
        <begin position="1"/>
        <end position="19"/>
    </location>
</feature>
<evidence type="ECO:0000313" key="2">
    <source>
        <dbReference type="EMBL" id="ANE42716.1"/>
    </source>
</evidence>
<dbReference type="EMBL" id="CP011387">
    <property type="protein sequence ID" value="ANE42716.1"/>
    <property type="molecule type" value="Genomic_DNA"/>
</dbReference>
<proteinExistence type="predicted"/>
<dbReference type="AlphaFoldDB" id="A0A172T705"/>